<evidence type="ECO:0000256" key="2">
    <source>
        <dbReference type="ARBA" id="ARBA00022723"/>
    </source>
</evidence>
<dbReference type="PANTHER" id="PTHR46470">
    <property type="entry name" value="N-ACYLNEURAMINATE-9-PHOSPHATASE"/>
    <property type="match status" value="1"/>
</dbReference>
<dbReference type="InterPro" id="IPR044924">
    <property type="entry name" value="HAD-SF_hydro_IA_REG-2-like_cap"/>
</dbReference>
<dbReference type="Gene3D" id="3.40.50.1000">
    <property type="entry name" value="HAD superfamily/HAD-like"/>
    <property type="match status" value="1"/>
</dbReference>
<dbReference type="GO" id="GO:0016791">
    <property type="term" value="F:phosphatase activity"/>
    <property type="evidence" value="ECO:0007669"/>
    <property type="project" value="TreeGrafter"/>
</dbReference>
<dbReference type="Proteomes" id="UP000065807">
    <property type="component" value="Chromosome"/>
</dbReference>
<proteinExistence type="predicted"/>
<evidence type="ECO:0000313" key="5">
    <source>
        <dbReference type="EMBL" id="BAS25968.1"/>
    </source>
</evidence>
<dbReference type="Pfam" id="PF00702">
    <property type="entry name" value="Hydrolase"/>
    <property type="match status" value="1"/>
</dbReference>
<evidence type="ECO:0000256" key="3">
    <source>
        <dbReference type="ARBA" id="ARBA00022801"/>
    </source>
</evidence>
<keyword evidence="2" id="KW-0479">Metal-binding</keyword>
<keyword evidence="3 5" id="KW-0378">Hydrolase</keyword>
<keyword evidence="4" id="KW-0460">Magnesium</keyword>
<keyword evidence="6" id="KW-1185">Reference proteome</keyword>
<dbReference type="GO" id="GO:0044281">
    <property type="term" value="P:small molecule metabolic process"/>
    <property type="evidence" value="ECO:0007669"/>
    <property type="project" value="UniProtKB-ARBA"/>
</dbReference>
<dbReference type="InterPro" id="IPR023214">
    <property type="entry name" value="HAD_sf"/>
</dbReference>
<gene>
    <name evidence="5" type="ORF">LIP_0111</name>
</gene>
<dbReference type="SFLD" id="SFLDG01129">
    <property type="entry name" value="C1.5:_HAD__Beta-PGM__Phosphata"/>
    <property type="match status" value="1"/>
</dbReference>
<organism evidence="5 6">
    <name type="scientific">Limnochorda pilosa</name>
    <dbReference type="NCBI Taxonomy" id="1555112"/>
    <lineage>
        <taxon>Bacteria</taxon>
        <taxon>Bacillati</taxon>
        <taxon>Bacillota</taxon>
        <taxon>Limnochordia</taxon>
        <taxon>Limnochordales</taxon>
        <taxon>Limnochordaceae</taxon>
        <taxon>Limnochorda</taxon>
    </lineage>
</organism>
<dbReference type="SUPFAM" id="SSF56784">
    <property type="entry name" value="HAD-like"/>
    <property type="match status" value="1"/>
</dbReference>
<dbReference type="PRINTS" id="PR00413">
    <property type="entry name" value="HADHALOGNASE"/>
</dbReference>
<reference evidence="6" key="1">
    <citation type="submission" date="2015-07" db="EMBL/GenBank/DDBJ databases">
        <title>Complete genome sequence and phylogenetic analysis of Limnochorda pilosa.</title>
        <authorList>
            <person name="Watanabe M."/>
            <person name="Kojima H."/>
            <person name="Fukui M."/>
        </authorList>
    </citation>
    <scope>NUCLEOTIDE SEQUENCE [LARGE SCALE GENOMIC DNA]</scope>
    <source>
        <strain evidence="6">HC45</strain>
    </source>
</reference>
<dbReference type="RefSeq" id="WP_068132915.1">
    <property type="nucleotide sequence ID" value="NZ_AP014924.1"/>
</dbReference>
<accession>A0A0K2SFT3</accession>
<evidence type="ECO:0000256" key="4">
    <source>
        <dbReference type="ARBA" id="ARBA00022842"/>
    </source>
</evidence>
<name>A0A0K2SFT3_LIMPI</name>
<dbReference type="NCBIfam" id="TIGR01509">
    <property type="entry name" value="HAD-SF-IA-v3"/>
    <property type="match status" value="1"/>
</dbReference>
<dbReference type="PANTHER" id="PTHR46470:SF2">
    <property type="entry name" value="GLYCERALDEHYDE 3-PHOSPHATE PHOSPHATASE"/>
    <property type="match status" value="1"/>
</dbReference>
<dbReference type="KEGG" id="lpil:LIP_0111"/>
<evidence type="ECO:0000313" key="6">
    <source>
        <dbReference type="Proteomes" id="UP000065807"/>
    </source>
</evidence>
<sequence length="260" mass="28138">MRAARPAVPLDGRKLVLFDLYGTLVHARERPAEVYRRALAELGLFPPDAILEQAVQAALEAYWMQRAECRTLEAVGLAREAMAQAVLETVAPSREPEERRSLARAFEPTFGRMRSWYAAYDDVLPVLERLSARGLRLGVLSNWDASALQLLRELDLDRFFDVVVISIPEGVEKPDPAIFRLALQRAGVGAGEAVMVGDTYEDDILPARELGLLAVHLTRRGRPGGRPDAGGLSVPGGADAAPDGVVAIDSLLALAPDPAA</sequence>
<protein>
    <submittedName>
        <fullName evidence="5">HAD family hydrolase</fullName>
    </submittedName>
</protein>
<dbReference type="STRING" id="1555112.LIP_0111"/>
<dbReference type="InterPro" id="IPR036412">
    <property type="entry name" value="HAD-like_sf"/>
</dbReference>
<dbReference type="Gene3D" id="1.10.150.720">
    <property type="entry name" value="Haloacid dehalogenase-like hydrolase"/>
    <property type="match status" value="1"/>
</dbReference>
<dbReference type="EMBL" id="AP014924">
    <property type="protein sequence ID" value="BAS25968.1"/>
    <property type="molecule type" value="Genomic_DNA"/>
</dbReference>
<dbReference type="SFLD" id="SFLDS00003">
    <property type="entry name" value="Haloacid_Dehalogenase"/>
    <property type="match status" value="1"/>
</dbReference>
<comment type="cofactor">
    <cofactor evidence="1">
        <name>Mg(2+)</name>
        <dbReference type="ChEBI" id="CHEBI:18420"/>
    </cofactor>
</comment>
<dbReference type="NCBIfam" id="TIGR01549">
    <property type="entry name" value="HAD-SF-IA-v1"/>
    <property type="match status" value="1"/>
</dbReference>
<dbReference type="OrthoDB" id="9809962at2"/>
<dbReference type="AlphaFoldDB" id="A0A0K2SFT3"/>
<dbReference type="InterPro" id="IPR051400">
    <property type="entry name" value="HAD-like_hydrolase"/>
</dbReference>
<evidence type="ECO:0000256" key="1">
    <source>
        <dbReference type="ARBA" id="ARBA00001946"/>
    </source>
</evidence>
<dbReference type="GO" id="GO:0046872">
    <property type="term" value="F:metal ion binding"/>
    <property type="evidence" value="ECO:0007669"/>
    <property type="project" value="UniProtKB-KW"/>
</dbReference>
<reference evidence="6" key="2">
    <citation type="journal article" date="2016" name="Int. J. Syst. Evol. Microbiol.">
        <title>Complete genome sequence and cell structure of Limnochorda pilosa, a Gram-negative spore-former within the phylum Firmicutes.</title>
        <authorList>
            <person name="Watanabe M."/>
            <person name="Kojima H."/>
            <person name="Fukui M."/>
        </authorList>
    </citation>
    <scope>NUCLEOTIDE SEQUENCE [LARGE SCALE GENOMIC DNA]</scope>
    <source>
        <strain evidence="6">HC45</strain>
    </source>
</reference>
<dbReference type="InterPro" id="IPR006439">
    <property type="entry name" value="HAD-SF_hydro_IA"/>
</dbReference>